<sequence length="140" mass="16485">MSQNPRNSSDNYIKEKVVLEPEVSCEKHVVKRSQAGQQIEEVKLKQISTLRKYQNINGTSRILKNKDIHRLKTRNLKVPKIPKNIVNIVNILQHKNFLNMVGRFFKPSINKYLRKKNFRLKKSNMNKSHEINIIFSNFGN</sequence>
<proteinExistence type="predicted"/>
<organism evidence="1">
    <name type="scientific">Apis mellifera</name>
    <name type="common">Honeybee</name>
    <dbReference type="NCBI Taxonomy" id="7460"/>
    <lineage>
        <taxon>Eukaryota</taxon>
        <taxon>Metazoa</taxon>
        <taxon>Ecdysozoa</taxon>
        <taxon>Arthropoda</taxon>
        <taxon>Hexapoda</taxon>
        <taxon>Insecta</taxon>
        <taxon>Pterygota</taxon>
        <taxon>Neoptera</taxon>
        <taxon>Endopterygota</taxon>
        <taxon>Hymenoptera</taxon>
        <taxon>Apocrita</taxon>
        <taxon>Aculeata</taxon>
        <taxon>Apoidea</taxon>
        <taxon>Anthophila</taxon>
        <taxon>Apidae</taxon>
        <taxon>Apis</taxon>
    </lineage>
</organism>
<dbReference type="KEGG" id="ame:113218956"/>
<dbReference type="Proteomes" id="UP000005203">
    <property type="component" value="Linkage group LG8"/>
</dbReference>
<protein>
    <submittedName>
        <fullName evidence="3">Uncharacterized protein LOC113218956</fullName>
    </submittedName>
</protein>
<accession>A0A8B8H2M5</accession>
<evidence type="ECO:0000313" key="1">
    <source>
        <dbReference type="EnsemblMetazoa" id="XP_026298246"/>
    </source>
</evidence>
<dbReference type="EnsemblMetazoa" id="XM_026442461">
    <property type="protein sequence ID" value="XP_026298246"/>
    <property type="gene ID" value="LOC113218956"/>
</dbReference>
<name>A0A7M7MMW4_APIME</name>
<evidence type="ECO:0000313" key="2">
    <source>
        <dbReference type="Proteomes" id="UP000005203"/>
    </source>
</evidence>
<evidence type="ECO:0000313" key="3">
    <source>
        <dbReference type="RefSeq" id="XP_026298246.1"/>
    </source>
</evidence>
<dbReference type="OrthoDB" id="7580840at2759"/>
<dbReference type="RefSeq" id="XP_026298246.1">
    <property type="nucleotide sequence ID" value="XM_026442461.1"/>
</dbReference>
<reference evidence="3" key="2">
    <citation type="submission" date="2025-04" db="UniProtKB">
        <authorList>
            <consortium name="RefSeq"/>
        </authorList>
    </citation>
    <scope>IDENTIFICATION</scope>
    <source>
        <strain evidence="3">DH4</strain>
        <tissue evidence="3">Whole body</tissue>
    </source>
</reference>
<dbReference type="AlphaFoldDB" id="A0A7M7MMW4"/>
<keyword evidence="2" id="KW-1185">Reference proteome</keyword>
<accession>A0A7M7MMW4</accession>
<dbReference type="GeneID" id="113218956"/>
<gene>
    <name evidence="3" type="primary">LOC113218956</name>
</gene>
<reference evidence="1" key="1">
    <citation type="submission" date="2021-01" db="UniProtKB">
        <authorList>
            <consortium name="EnsemblMetazoa"/>
        </authorList>
    </citation>
    <scope>IDENTIFICATION</scope>
    <source>
        <strain evidence="1">DH4</strain>
    </source>
</reference>